<dbReference type="InterPro" id="IPR036390">
    <property type="entry name" value="WH_DNA-bd_sf"/>
</dbReference>
<reference evidence="5" key="2">
    <citation type="submission" date="2023-06" db="EMBL/GenBank/DDBJ databases">
        <authorList>
            <person name="Kobayashi Y."/>
            <person name="Kayamori A."/>
            <person name="Aoki K."/>
            <person name="Shiwa Y."/>
            <person name="Fujita N."/>
            <person name="Sugita T."/>
            <person name="Iwasaki W."/>
            <person name="Tanaka N."/>
            <person name="Takashima M."/>
        </authorList>
    </citation>
    <scope>NUCLEOTIDE SEQUENCE</scope>
    <source>
        <strain evidence="5">HIS016</strain>
    </source>
</reference>
<feature type="DNA-binding region" description="Fork-head" evidence="2">
    <location>
        <begin position="255"/>
        <end position="339"/>
    </location>
</feature>
<dbReference type="InterPro" id="IPR001766">
    <property type="entry name" value="Fork_head_dom"/>
</dbReference>
<evidence type="ECO:0000256" key="3">
    <source>
        <dbReference type="SAM" id="MobiDB-lite"/>
    </source>
</evidence>
<dbReference type="SMART" id="SM00339">
    <property type="entry name" value="FH"/>
    <property type="match status" value="1"/>
</dbReference>
<feature type="compositionally biased region" description="Polar residues" evidence="3">
    <location>
        <begin position="1"/>
        <end position="11"/>
    </location>
</feature>
<keyword evidence="6" id="KW-1185">Reference proteome</keyword>
<dbReference type="GO" id="GO:0005634">
    <property type="term" value="C:nucleus"/>
    <property type="evidence" value="ECO:0007669"/>
    <property type="project" value="UniProtKB-SubCell"/>
</dbReference>
<protein>
    <recommendedName>
        <fullName evidence="4">Fork-head domain-containing protein</fullName>
    </recommendedName>
</protein>
<feature type="domain" description="Fork-head" evidence="4">
    <location>
        <begin position="255"/>
        <end position="339"/>
    </location>
</feature>
<evidence type="ECO:0000256" key="2">
    <source>
        <dbReference type="PROSITE-ProRule" id="PRU00089"/>
    </source>
</evidence>
<feature type="compositionally biased region" description="Polar residues" evidence="3">
    <location>
        <begin position="94"/>
        <end position="104"/>
    </location>
</feature>
<dbReference type="SUPFAM" id="SSF46785">
    <property type="entry name" value="Winged helix' DNA-binding domain"/>
    <property type="match status" value="1"/>
</dbReference>
<feature type="region of interest" description="Disordered" evidence="3">
    <location>
        <begin position="1"/>
        <end position="152"/>
    </location>
</feature>
<dbReference type="InterPro" id="IPR036388">
    <property type="entry name" value="WH-like_DNA-bd_sf"/>
</dbReference>
<feature type="compositionally biased region" description="Low complexity" evidence="3">
    <location>
        <begin position="57"/>
        <end position="75"/>
    </location>
</feature>
<evidence type="ECO:0000313" key="6">
    <source>
        <dbReference type="Proteomes" id="UP001222932"/>
    </source>
</evidence>
<feature type="compositionally biased region" description="Basic residues" evidence="3">
    <location>
        <begin position="76"/>
        <end position="90"/>
    </location>
</feature>
<organism evidence="5 6">
    <name type="scientific">Cutaneotrichosporon spelunceum</name>
    <dbReference type="NCBI Taxonomy" id="1672016"/>
    <lineage>
        <taxon>Eukaryota</taxon>
        <taxon>Fungi</taxon>
        <taxon>Dikarya</taxon>
        <taxon>Basidiomycota</taxon>
        <taxon>Agaricomycotina</taxon>
        <taxon>Tremellomycetes</taxon>
        <taxon>Trichosporonales</taxon>
        <taxon>Trichosporonaceae</taxon>
        <taxon>Cutaneotrichosporon</taxon>
    </lineage>
</organism>
<comment type="caution">
    <text evidence="5">The sequence shown here is derived from an EMBL/GenBank/DDBJ whole genome shotgun (WGS) entry which is preliminary data.</text>
</comment>
<accession>A0AAD3TUS2</accession>
<evidence type="ECO:0000313" key="5">
    <source>
        <dbReference type="EMBL" id="GMK57296.1"/>
    </source>
</evidence>
<dbReference type="PANTHER" id="PTHR11829:SF343">
    <property type="entry name" value="FORK-HEAD DOMAIN-CONTAINING PROTEIN"/>
    <property type="match status" value="1"/>
</dbReference>
<dbReference type="AlphaFoldDB" id="A0AAD3TUS2"/>
<reference evidence="5" key="1">
    <citation type="journal article" date="2023" name="BMC Genomics">
        <title>Chromosome-level genome assemblies of Cutaneotrichosporon spp. (Trichosporonales, Basidiomycota) reveal imbalanced evolution between nucleotide sequences and chromosome synteny.</title>
        <authorList>
            <person name="Kobayashi Y."/>
            <person name="Kayamori A."/>
            <person name="Aoki K."/>
            <person name="Shiwa Y."/>
            <person name="Matsutani M."/>
            <person name="Fujita N."/>
            <person name="Sugita T."/>
            <person name="Iwasaki W."/>
            <person name="Tanaka N."/>
            <person name="Takashima M."/>
        </authorList>
    </citation>
    <scope>NUCLEOTIDE SEQUENCE</scope>
    <source>
        <strain evidence="5">HIS016</strain>
    </source>
</reference>
<dbReference type="PROSITE" id="PS50039">
    <property type="entry name" value="FORK_HEAD_3"/>
    <property type="match status" value="1"/>
</dbReference>
<dbReference type="CDD" id="cd00059">
    <property type="entry name" value="FH_FOX"/>
    <property type="match status" value="1"/>
</dbReference>
<dbReference type="PANTHER" id="PTHR11829">
    <property type="entry name" value="FORKHEAD BOX PROTEIN"/>
    <property type="match status" value="1"/>
</dbReference>
<name>A0AAD3TUS2_9TREE</name>
<dbReference type="EMBL" id="BTCM01000004">
    <property type="protein sequence ID" value="GMK57296.1"/>
    <property type="molecule type" value="Genomic_DNA"/>
</dbReference>
<dbReference type="PRINTS" id="PR00053">
    <property type="entry name" value="FORKHEAD"/>
</dbReference>
<sequence>MPRSNRSSPNHVVTAADDDHDELSPSPCPVSSPWPQAATTAHSTRTLRSHRTRAQNKPQAQVKAAATPTQPAASTKRPKPPRPTPRRANKHASESTNPALVTQNRRSKRPRTPAPPEQHSEDGEGKLESERKDEEPRPLSRHRSRSRSLSIIPTVDMPPLTYPAPDDCAVRALGLPQSSRPGAATLSLNRDHLIRMREGHFARARPTRKKDKNRDWKNLTISEAAWARLEEIGCVTKGRAWTAQEGYDDDGNPVKPDLPYVILTKLVIASSPRKMLTLNQIYQAMEERWPYFKKLGQTFRNSIRHNLSMNPAFINVERPLSEGGLGTGKGGYWKVSENSTRIGPKSRIPR</sequence>
<comment type="subcellular location">
    <subcellularLocation>
        <location evidence="2">Nucleus</location>
    </subcellularLocation>
</comment>
<dbReference type="Proteomes" id="UP001222932">
    <property type="component" value="Unassembled WGS sequence"/>
</dbReference>
<keyword evidence="2" id="KW-0539">Nucleus</keyword>
<dbReference type="GO" id="GO:0000981">
    <property type="term" value="F:DNA-binding transcription factor activity, RNA polymerase II-specific"/>
    <property type="evidence" value="ECO:0007669"/>
    <property type="project" value="TreeGrafter"/>
</dbReference>
<dbReference type="Pfam" id="PF00250">
    <property type="entry name" value="Forkhead"/>
    <property type="match status" value="1"/>
</dbReference>
<feature type="compositionally biased region" description="Basic residues" evidence="3">
    <location>
        <begin position="45"/>
        <end position="54"/>
    </location>
</feature>
<evidence type="ECO:0000256" key="1">
    <source>
        <dbReference type="ARBA" id="ARBA00023125"/>
    </source>
</evidence>
<keyword evidence="1 2" id="KW-0238">DNA-binding</keyword>
<evidence type="ECO:0000259" key="4">
    <source>
        <dbReference type="PROSITE" id="PS50039"/>
    </source>
</evidence>
<gene>
    <name evidence="5" type="ORF">CspeluHIS016_0401300</name>
</gene>
<dbReference type="Gene3D" id="1.10.10.10">
    <property type="entry name" value="Winged helix-like DNA-binding domain superfamily/Winged helix DNA-binding domain"/>
    <property type="match status" value="1"/>
</dbReference>
<feature type="compositionally biased region" description="Basic and acidic residues" evidence="3">
    <location>
        <begin position="118"/>
        <end position="138"/>
    </location>
</feature>
<dbReference type="InterPro" id="IPR050211">
    <property type="entry name" value="FOX_domain-containing"/>
</dbReference>
<feature type="compositionally biased region" description="Low complexity" evidence="3">
    <location>
        <begin position="33"/>
        <end position="44"/>
    </location>
</feature>
<dbReference type="GO" id="GO:0000978">
    <property type="term" value="F:RNA polymerase II cis-regulatory region sequence-specific DNA binding"/>
    <property type="evidence" value="ECO:0007669"/>
    <property type="project" value="TreeGrafter"/>
</dbReference>
<proteinExistence type="predicted"/>